<protein>
    <submittedName>
        <fullName evidence="1">Uncharacterized protein</fullName>
    </submittedName>
</protein>
<dbReference type="EMBL" id="MK071979">
    <property type="protein sequence ID" value="AYV75343.1"/>
    <property type="molecule type" value="Genomic_DNA"/>
</dbReference>
<name>A0A3G4ZP24_9VIRU</name>
<sequence length="136" mass="15442">MFAIRNLSRNIVNQGFILNNMSKPSNRSLWTVAQGQTIGYIENVMNKGFLFKNPCILLRETSSNMAASEQVEISIHHCNKSDLYKELMRNRVPVSVDFDTKILNSPLKGRFSFENFATDVKPLNTETISVLKGTQQ</sequence>
<organism evidence="1">
    <name type="scientific">Terrestrivirus sp</name>
    <dbReference type="NCBI Taxonomy" id="2487775"/>
    <lineage>
        <taxon>Viruses</taxon>
        <taxon>Varidnaviria</taxon>
        <taxon>Bamfordvirae</taxon>
        <taxon>Nucleocytoviricota</taxon>
        <taxon>Megaviricetes</taxon>
        <taxon>Imitervirales</taxon>
        <taxon>Mimiviridae</taxon>
        <taxon>Klosneuvirinae</taxon>
    </lineage>
</organism>
<reference evidence="1" key="1">
    <citation type="submission" date="2018-10" db="EMBL/GenBank/DDBJ databases">
        <title>Hidden diversity of soil giant viruses.</title>
        <authorList>
            <person name="Schulz F."/>
            <person name="Alteio L."/>
            <person name="Goudeau D."/>
            <person name="Ryan E.M."/>
            <person name="Malmstrom R.R."/>
            <person name="Blanchard J."/>
            <person name="Woyke T."/>
        </authorList>
    </citation>
    <scope>NUCLEOTIDE SEQUENCE</scope>
    <source>
        <strain evidence="1">TEV1</strain>
    </source>
</reference>
<proteinExistence type="predicted"/>
<evidence type="ECO:0000313" key="1">
    <source>
        <dbReference type="EMBL" id="AYV75343.1"/>
    </source>
</evidence>
<gene>
    <name evidence="1" type="ORF">Terrestrivirus1_217</name>
</gene>
<accession>A0A3G4ZP24</accession>